<dbReference type="RefSeq" id="WP_188373089.1">
    <property type="nucleotide sequence ID" value="NZ_BMDQ01000001.1"/>
</dbReference>
<dbReference type="EMBL" id="BMDQ01000001">
    <property type="protein sequence ID" value="GGI56159.1"/>
    <property type="molecule type" value="Genomic_DNA"/>
</dbReference>
<dbReference type="InterPro" id="IPR051213">
    <property type="entry name" value="START_lipid_transfer"/>
</dbReference>
<dbReference type="PANTHER" id="PTHR19308">
    <property type="entry name" value="PHOSPHATIDYLCHOLINE TRANSFER PROTEIN"/>
    <property type="match status" value="1"/>
</dbReference>
<dbReference type="InterPro" id="IPR023393">
    <property type="entry name" value="START-like_dom_sf"/>
</dbReference>
<reference evidence="3" key="1">
    <citation type="journal article" date="2019" name="Int. J. Syst. Evol. Microbiol.">
        <title>The Global Catalogue of Microorganisms (GCM) 10K type strain sequencing project: providing services to taxonomists for standard genome sequencing and annotation.</title>
        <authorList>
            <consortium name="The Broad Institute Genomics Platform"/>
            <consortium name="The Broad Institute Genome Sequencing Center for Infectious Disease"/>
            <person name="Wu L."/>
            <person name="Ma J."/>
        </authorList>
    </citation>
    <scope>NUCLEOTIDE SEQUENCE [LARGE SCALE GENOMIC DNA]</scope>
    <source>
        <strain evidence="3">CCM 8681</strain>
    </source>
</reference>
<dbReference type="SUPFAM" id="SSF55961">
    <property type="entry name" value="Bet v1-like"/>
    <property type="match status" value="1"/>
</dbReference>
<sequence length="205" mass="23985">MQKFRLSIFFVIITSFSFAQTEWKLKKDADNIKIYTRSIPNEKLDEYKAETTIKTPIENVLKELLSAPKYYDQCEPGISYHIKKLKDNQHLFYARKDLPWPVKDRDLITLLTVEKITDTKYKLKLESLPNAIEEREKTIRIKKLMGFWLLEEIDNSTKVTQQLFVNPEGSLPAFVTNSLLIKGPFKTFSELRATLNNYEDTVLGK</sequence>
<dbReference type="Gene3D" id="3.30.530.20">
    <property type="match status" value="1"/>
</dbReference>
<dbReference type="Pfam" id="PF01852">
    <property type="entry name" value="START"/>
    <property type="match status" value="1"/>
</dbReference>
<name>A0ABQ2BUQ4_9FLAO</name>
<organism evidence="2 3">
    <name type="scientific">Winogradskyella haliclonae</name>
    <dbReference type="NCBI Taxonomy" id="2048558"/>
    <lineage>
        <taxon>Bacteria</taxon>
        <taxon>Pseudomonadati</taxon>
        <taxon>Bacteroidota</taxon>
        <taxon>Flavobacteriia</taxon>
        <taxon>Flavobacteriales</taxon>
        <taxon>Flavobacteriaceae</taxon>
        <taxon>Winogradskyella</taxon>
    </lineage>
</organism>
<accession>A0ABQ2BUQ4</accession>
<protein>
    <recommendedName>
        <fullName evidence="1">START domain-containing protein</fullName>
    </recommendedName>
</protein>
<dbReference type="Proteomes" id="UP000624701">
    <property type="component" value="Unassembled WGS sequence"/>
</dbReference>
<comment type="caution">
    <text evidence="2">The sequence shown here is derived from an EMBL/GenBank/DDBJ whole genome shotgun (WGS) entry which is preliminary data.</text>
</comment>
<evidence type="ECO:0000313" key="2">
    <source>
        <dbReference type="EMBL" id="GGI56159.1"/>
    </source>
</evidence>
<dbReference type="PANTHER" id="PTHR19308:SF14">
    <property type="entry name" value="START DOMAIN-CONTAINING PROTEIN"/>
    <property type="match status" value="1"/>
</dbReference>
<dbReference type="PIRSF" id="PIRSF039033">
    <property type="entry name" value="START_dom"/>
    <property type="match status" value="1"/>
</dbReference>
<feature type="domain" description="START" evidence="1">
    <location>
        <begin position="20"/>
        <end position="199"/>
    </location>
</feature>
<gene>
    <name evidence="2" type="ORF">GCM10011444_04680</name>
</gene>
<proteinExistence type="predicted"/>
<evidence type="ECO:0000313" key="3">
    <source>
        <dbReference type="Proteomes" id="UP000624701"/>
    </source>
</evidence>
<dbReference type="InterPro" id="IPR002913">
    <property type="entry name" value="START_lipid-bd_dom"/>
</dbReference>
<dbReference type="InterPro" id="IPR028347">
    <property type="entry name" value="START_dom_prot"/>
</dbReference>
<evidence type="ECO:0000259" key="1">
    <source>
        <dbReference type="Pfam" id="PF01852"/>
    </source>
</evidence>
<keyword evidence="3" id="KW-1185">Reference proteome</keyword>